<feature type="signal peptide" evidence="1">
    <location>
        <begin position="1"/>
        <end position="22"/>
    </location>
</feature>
<dbReference type="OrthoDB" id="7727171at2759"/>
<reference evidence="2" key="1">
    <citation type="submission" date="2020-05" db="UniProtKB">
        <authorList>
            <consortium name="EnsemblMetazoa"/>
        </authorList>
    </citation>
    <scope>IDENTIFICATION</scope>
    <source>
        <strain evidence="2">USDA</strain>
    </source>
</reference>
<proteinExistence type="predicted"/>
<sequence>MMCVKVLKCLIVSLIFQEVSCGAQIHWINCSTSDPSHFKFATCNLRNFKKSDAQFSCYVQVLEPIRDCMVRLETLYLVGRKPIVLLNASCDACELLKNRKRFVAVSRMFDIIADKTNLNHTCPYAHNIFANNLTLDLHKFPFPMPRGKYYMKVSFFVNRDTNKVYVEGAATIF</sequence>
<dbReference type="EnsemblMetazoa" id="SCAU010722-RA">
    <property type="protein sequence ID" value="SCAU010722-PA"/>
    <property type="gene ID" value="SCAU010722"/>
</dbReference>
<dbReference type="PANTHER" id="PTHR20898:SF0">
    <property type="entry name" value="DAEDALUS ON 3-RELATED"/>
    <property type="match status" value="1"/>
</dbReference>
<keyword evidence="3" id="KW-1185">Reference proteome</keyword>
<evidence type="ECO:0008006" key="4">
    <source>
        <dbReference type="Google" id="ProtNLM"/>
    </source>
</evidence>
<dbReference type="Proteomes" id="UP000095300">
    <property type="component" value="Unassembled WGS sequence"/>
</dbReference>
<accession>A0A1I8PSM5</accession>
<dbReference type="VEuPathDB" id="VectorBase:SCAU010722"/>
<dbReference type="PANTHER" id="PTHR20898">
    <property type="entry name" value="DAEDALUS ON 3-RELATED-RELATED"/>
    <property type="match status" value="1"/>
</dbReference>
<dbReference type="Pfam" id="PF06477">
    <property type="entry name" value="DUF1091"/>
    <property type="match status" value="1"/>
</dbReference>
<dbReference type="SMART" id="SM00697">
    <property type="entry name" value="DM8"/>
    <property type="match status" value="1"/>
</dbReference>
<gene>
    <name evidence="2" type="primary">106092683</name>
</gene>
<feature type="chain" id="PRO_5009327143" description="MD-2-related lipid-recognition domain-containing protein" evidence="1">
    <location>
        <begin position="23"/>
        <end position="173"/>
    </location>
</feature>
<dbReference type="InterPro" id="IPR010512">
    <property type="entry name" value="DUF1091"/>
</dbReference>
<organism evidence="2 3">
    <name type="scientific">Stomoxys calcitrans</name>
    <name type="common">Stable fly</name>
    <name type="synonym">Conops calcitrans</name>
    <dbReference type="NCBI Taxonomy" id="35570"/>
    <lineage>
        <taxon>Eukaryota</taxon>
        <taxon>Metazoa</taxon>
        <taxon>Ecdysozoa</taxon>
        <taxon>Arthropoda</taxon>
        <taxon>Hexapoda</taxon>
        <taxon>Insecta</taxon>
        <taxon>Pterygota</taxon>
        <taxon>Neoptera</taxon>
        <taxon>Endopterygota</taxon>
        <taxon>Diptera</taxon>
        <taxon>Brachycera</taxon>
        <taxon>Muscomorpha</taxon>
        <taxon>Muscoidea</taxon>
        <taxon>Muscidae</taxon>
        <taxon>Stomoxys</taxon>
    </lineage>
</organism>
<evidence type="ECO:0000313" key="3">
    <source>
        <dbReference type="Proteomes" id="UP000095300"/>
    </source>
</evidence>
<protein>
    <recommendedName>
        <fullName evidence="4">MD-2-related lipid-recognition domain-containing protein</fullName>
    </recommendedName>
</protein>
<evidence type="ECO:0000313" key="2">
    <source>
        <dbReference type="EnsemblMetazoa" id="SCAU010722-PA"/>
    </source>
</evidence>
<name>A0A1I8PSM5_STOCA</name>
<evidence type="ECO:0000256" key="1">
    <source>
        <dbReference type="SAM" id="SignalP"/>
    </source>
</evidence>
<keyword evidence="1" id="KW-0732">Signal</keyword>
<dbReference type="AlphaFoldDB" id="A0A1I8PSM5"/>